<proteinExistence type="inferred from homology"/>
<dbReference type="GO" id="GO:0008270">
    <property type="term" value="F:zinc ion binding"/>
    <property type="evidence" value="ECO:0007669"/>
    <property type="project" value="InterPro"/>
</dbReference>
<dbReference type="PANTHER" id="PTHR11086">
    <property type="entry name" value="DEOXYCYTIDYLATE DEAMINASE-RELATED"/>
    <property type="match status" value="1"/>
</dbReference>
<dbReference type="PANTHER" id="PTHR11086:SF18">
    <property type="entry name" value="DEOXYCYTIDYLATE DEAMINASE"/>
    <property type="match status" value="1"/>
</dbReference>
<evidence type="ECO:0000256" key="2">
    <source>
        <dbReference type="ARBA" id="ARBA00006576"/>
    </source>
</evidence>
<dbReference type="Pfam" id="PF00383">
    <property type="entry name" value="dCMP_cyt_deam_1"/>
    <property type="match status" value="1"/>
</dbReference>
<dbReference type="InterPro" id="IPR016192">
    <property type="entry name" value="APOBEC/CMP_deaminase_Zn-bd"/>
</dbReference>
<keyword evidence="4" id="KW-0545">Nucleotide biosynthesis</keyword>
<dbReference type="CDD" id="cd01286">
    <property type="entry name" value="deoxycytidylate_deaminase"/>
    <property type="match status" value="1"/>
</dbReference>
<dbReference type="Proteomes" id="UP001054945">
    <property type="component" value="Unassembled WGS sequence"/>
</dbReference>
<evidence type="ECO:0000256" key="11">
    <source>
        <dbReference type="ARBA" id="ARBA00071625"/>
    </source>
</evidence>
<feature type="domain" description="CMP/dCMP-type deaminase" evidence="12">
    <location>
        <begin position="67"/>
        <end position="205"/>
    </location>
</feature>
<evidence type="ECO:0000256" key="4">
    <source>
        <dbReference type="ARBA" id="ARBA00022727"/>
    </source>
</evidence>
<dbReference type="GO" id="GO:0005737">
    <property type="term" value="C:cytoplasm"/>
    <property type="evidence" value="ECO:0007669"/>
    <property type="project" value="TreeGrafter"/>
</dbReference>
<evidence type="ECO:0000256" key="1">
    <source>
        <dbReference type="ARBA" id="ARBA00001947"/>
    </source>
</evidence>
<gene>
    <name evidence="13" type="primary">DCTD</name>
    <name evidence="13" type="ORF">CEXT_650871</name>
</gene>
<dbReference type="Gene3D" id="3.40.140.10">
    <property type="entry name" value="Cytidine Deaminase, domain 2"/>
    <property type="match status" value="1"/>
</dbReference>
<keyword evidence="3" id="KW-0479">Metal-binding</keyword>
<evidence type="ECO:0000256" key="10">
    <source>
        <dbReference type="ARBA" id="ARBA00052978"/>
    </source>
</evidence>
<sequence>MSFRGIEQTNLQNVSNEDISDKLSEININDTSEKYNEQAVSNLHSELPPLYLNSKPDSVISNDSYLPWNDYFMSLCYLTAARSKDPNTKVGACIVDKENRIVSLGYNGMPRGIKDEQLPWNKEGTYKYQTKYPYVCHAEMNAILNERRISVHDCCIYVSKFPCCECAKLIIQSGIKRVIYSELKPDPLEEQVPTTTMFSLAGIICRKFVPSIHHLSLDVTDGLGKVSITK</sequence>
<dbReference type="PROSITE" id="PS00903">
    <property type="entry name" value="CYT_DCMP_DEAMINASES_1"/>
    <property type="match status" value="1"/>
</dbReference>
<evidence type="ECO:0000313" key="14">
    <source>
        <dbReference type="Proteomes" id="UP001054945"/>
    </source>
</evidence>
<comment type="function">
    <text evidence="7">Supplies the nucleotide substrate for thymidylate synthetase.</text>
</comment>
<evidence type="ECO:0000256" key="8">
    <source>
        <dbReference type="ARBA" id="ARBA00038938"/>
    </source>
</evidence>
<evidence type="ECO:0000313" key="13">
    <source>
        <dbReference type="EMBL" id="GIZ00949.1"/>
    </source>
</evidence>
<dbReference type="GO" id="GO:0004132">
    <property type="term" value="F:dCMP deaminase activity"/>
    <property type="evidence" value="ECO:0007669"/>
    <property type="project" value="UniProtKB-EC"/>
</dbReference>
<dbReference type="InterPro" id="IPR002125">
    <property type="entry name" value="CMP_dCMP_dom"/>
</dbReference>
<organism evidence="13 14">
    <name type="scientific">Caerostris extrusa</name>
    <name type="common">Bark spider</name>
    <name type="synonym">Caerostris bankana</name>
    <dbReference type="NCBI Taxonomy" id="172846"/>
    <lineage>
        <taxon>Eukaryota</taxon>
        <taxon>Metazoa</taxon>
        <taxon>Ecdysozoa</taxon>
        <taxon>Arthropoda</taxon>
        <taxon>Chelicerata</taxon>
        <taxon>Arachnida</taxon>
        <taxon>Araneae</taxon>
        <taxon>Araneomorphae</taxon>
        <taxon>Entelegynae</taxon>
        <taxon>Araneoidea</taxon>
        <taxon>Araneidae</taxon>
        <taxon>Caerostris</taxon>
    </lineage>
</organism>
<keyword evidence="5" id="KW-0378">Hydrolase</keyword>
<dbReference type="GO" id="GO:0009165">
    <property type="term" value="P:nucleotide biosynthetic process"/>
    <property type="evidence" value="ECO:0007669"/>
    <property type="project" value="UniProtKB-KW"/>
</dbReference>
<comment type="similarity">
    <text evidence="2">Belongs to the cytidine and deoxycytidylate deaminase family.</text>
</comment>
<dbReference type="EMBL" id="BPLR01001229">
    <property type="protein sequence ID" value="GIZ00949.1"/>
    <property type="molecule type" value="Genomic_DNA"/>
</dbReference>
<name>A0AAV4Y266_CAEEX</name>
<dbReference type="EC" id="3.5.4.12" evidence="8"/>
<comment type="caution">
    <text evidence="13">The sequence shown here is derived from an EMBL/GenBank/DDBJ whole genome shotgun (WGS) entry which is preliminary data.</text>
</comment>
<evidence type="ECO:0000256" key="5">
    <source>
        <dbReference type="ARBA" id="ARBA00022801"/>
    </source>
</evidence>
<dbReference type="InterPro" id="IPR016193">
    <property type="entry name" value="Cytidine_deaminase-like"/>
</dbReference>
<evidence type="ECO:0000256" key="9">
    <source>
        <dbReference type="ARBA" id="ARBA00041763"/>
    </source>
</evidence>
<dbReference type="AlphaFoldDB" id="A0AAV4Y266"/>
<protein>
    <recommendedName>
        <fullName evidence="11">Probable deoxycytidylate deaminase</fullName>
        <ecNumber evidence="8">3.5.4.12</ecNumber>
    </recommendedName>
    <alternativeName>
        <fullName evidence="9">dCMP deaminase</fullName>
    </alternativeName>
</protein>
<evidence type="ECO:0000256" key="3">
    <source>
        <dbReference type="ARBA" id="ARBA00022723"/>
    </source>
</evidence>
<dbReference type="SUPFAM" id="SSF53927">
    <property type="entry name" value="Cytidine deaminase-like"/>
    <property type="match status" value="1"/>
</dbReference>
<dbReference type="InterPro" id="IPR015517">
    <property type="entry name" value="dCMP_deaminase-rel"/>
</dbReference>
<accession>A0AAV4Y266</accession>
<dbReference type="InterPro" id="IPR035105">
    <property type="entry name" value="Deoxycytidylate_deaminase_dom"/>
</dbReference>
<dbReference type="PROSITE" id="PS51747">
    <property type="entry name" value="CYT_DCMP_DEAMINASES_2"/>
    <property type="match status" value="1"/>
</dbReference>
<comment type="catalytic activity">
    <reaction evidence="10">
        <text>dCMP + H2O + H(+) = dUMP + NH4(+)</text>
        <dbReference type="Rhea" id="RHEA:22924"/>
        <dbReference type="ChEBI" id="CHEBI:15377"/>
        <dbReference type="ChEBI" id="CHEBI:15378"/>
        <dbReference type="ChEBI" id="CHEBI:28938"/>
        <dbReference type="ChEBI" id="CHEBI:57566"/>
        <dbReference type="ChEBI" id="CHEBI:246422"/>
        <dbReference type="EC" id="3.5.4.12"/>
    </reaction>
</comment>
<comment type="cofactor">
    <cofactor evidence="1">
        <name>Zn(2+)</name>
        <dbReference type="ChEBI" id="CHEBI:29105"/>
    </cofactor>
</comment>
<keyword evidence="14" id="KW-1185">Reference proteome</keyword>
<reference evidence="13 14" key="1">
    <citation type="submission" date="2021-06" db="EMBL/GenBank/DDBJ databases">
        <title>Caerostris extrusa draft genome.</title>
        <authorList>
            <person name="Kono N."/>
            <person name="Arakawa K."/>
        </authorList>
    </citation>
    <scope>NUCLEOTIDE SEQUENCE [LARGE SCALE GENOMIC DNA]</scope>
</reference>
<dbReference type="FunFam" id="3.40.140.10:FF:000021">
    <property type="entry name" value="Deoxycytidylate deaminase"/>
    <property type="match status" value="1"/>
</dbReference>
<evidence type="ECO:0000259" key="12">
    <source>
        <dbReference type="PROSITE" id="PS51747"/>
    </source>
</evidence>
<evidence type="ECO:0000256" key="7">
    <source>
        <dbReference type="ARBA" id="ARBA00037036"/>
    </source>
</evidence>
<evidence type="ECO:0000256" key="6">
    <source>
        <dbReference type="ARBA" id="ARBA00022833"/>
    </source>
</evidence>
<keyword evidence="6" id="KW-0862">Zinc</keyword>